<comment type="caution">
    <text evidence="3">The sequence shown here is derived from an EMBL/GenBank/DDBJ whole genome shotgun (WGS) entry which is preliminary data.</text>
</comment>
<gene>
    <name evidence="3" type="ORF">GCM10007416_32480</name>
</gene>
<protein>
    <recommendedName>
        <fullName evidence="2">HTH cro/C1-type domain-containing protein</fullName>
    </recommendedName>
</protein>
<dbReference type="Pfam" id="PF01381">
    <property type="entry name" value="HTH_3"/>
    <property type="match status" value="1"/>
</dbReference>
<dbReference type="Gene3D" id="1.10.260.40">
    <property type="entry name" value="lambda repressor-like DNA-binding domains"/>
    <property type="match status" value="1"/>
</dbReference>
<evidence type="ECO:0000313" key="4">
    <source>
        <dbReference type="Proteomes" id="UP000617979"/>
    </source>
</evidence>
<dbReference type="PANTHER" id="PTHR46558">
    <property type="entry name" value="TRACRIPTIONAL REGULATORY PROTEIN-RELATED-RELATED"/>
    <property type="match status" value="1"/>
</dbReference>
<evidence type="ECO:0000259" key="2">
    <source>
        <dbReference type="PROSITE" id="PS50943"/>
    </source>
</evidence>
<keyword evidence="1" id="KW-0238">DNA-binding</keyword>
<dbReference type="Proteomes" id="UP000617979">
    <property type="component" value="Unassembled WGS sequence"/>
</dbReference>
<accession>A0ABQ1H427</accession>
<name>A0ABQ1H427_9BACL</name>
<dbReference type="SMART" id="SM00530">
    <property type="entry name" value="HTH_XRE"/>
    <property type="match status" value="1"/>
</dbReference>
<dbReference type="SUPFAM" id="SSF47413">
    <property type="entry name" value="lambda repressor-like DNA-binding domains"/>
    <property type="match status" value="1"/>
</dbReference>
<feature type="domain" description="HTH cro/C1-type" evidence="2">
    <location>
        <begin position="13"/>
        <end position="67"/>
    </location>
</feature>
<evidence type="ECO:0000313" key="3">
    <source>
        <dbReference type="EMBL" id="GGA56770.1"/>
    </source>
</evidence>
<dbReference type="CDD" id="cd00093">
    <property type="entry name" value="HTH_XRE"/>
    <property type="match status" value="1"/>
</dbReference>
<keyword evidence="4" id="KW-1185">Reference proteome</keyword>
<dbReference type="InterPro" id="IPR001387">
    <property type="entry name" value="Cro/C1-type_HTH"/>
</dbReference>
<dbReference type="InterPro" id="IPR010982">
    <property type="entry name" value="Lambda_DNA-bd_dom_sf"/>
</dbReference>
<proteinExistence type="predicted"/>
<dbReference type="PROSITE" id="PS50943">
    <property type="entry name" value="HTH_CROC1"/>
    <property type="match status" value="1"/>
</dbReference>
<dbReference type="EMBL" id="BMEX01000021">
    <property type="protein sequence ID" value="GGA56770.1"/>
    <property type="molecule type" value="Genomic_DNA"/>
</dbReference>
<reference evidence="4" key="1">
    <citation type="journal article" date="2019" name="Int. J. Syst. Evol. Microbiol.">
        <title>The Global Catalogue of Microorganisms (GCM) 10K type strain sequencing project: providing services to taxonomists for standard genome sequencing and annotation.</title>
        <authorList>
            <consortium name="The Broad Institute Genomics Platform"/>
            <consortium name="The Broad Institute Genome Sequencing Center for Infectious Disease"/>
            <person name="Wu L."/>
            <person name="Ma J."/>
        </authorList>
    </citation>
    <scope>NUCLEOTIDE SEQUENCE [LARGE SCALE GENOMIC DNA]</scope>
    <source>
        <strain evidence="4">CGMCC 1.12404</strain>
    </source>
</reference>
<dbReference type="RefSeq" id="WP_188433561.1">
    <property type="nucleotide sequence ID" value="NZ_BMEX01000021.1"/>
</dbReference>
<evidence type="ECO:0000256" key="1">
    <source>
        <dbReference type="ARBA" id="ARBA00023125"/>
    </source>
</evidence>
<dbReference type="PANTHER" id="PTHR46558:SF14">
    <property type="entry name" value="HTH-TYPE TRANSCRIPTIONAL REGULATOR ANSR"/>
    <property type="match status" value="1"/>
</dbReference>
<sequence length="117" mass="13833">MNAEEKREFGDRLRRLRREKKMSARDLARSIGAAESSIIHYENGTREPSMERLVALSKRLDVPIDYLISDSPSEYKNMRRILESMDLTYDGKKLTKEQIEQLKKFLLFLIHSEEKEN</sequence>
<organism evidence="3 4">
    <name type="scientific">Kroppenstedtia guangzhouensis</name>
    <dbReference type="NCBI Taxonomy" id="1274356"/>
    <lineage>
        <taxon>Bacteria</taxon>
        <taxon>Bacillati</taxon>
        <taxon>Bacillota</taxon>
        <taxon>Bacilli</taxon>
        <taxon>Bacillales</taxon>
        <taxon>Thermoactinomycetaceae</taxon>
        <taxon>Kroppenstedtia</taxon>
    </lineage>
</organism>